<feature type="domain" description="Thioredoxin" evidence="1">
    <location>
        <begin position="4"/>
        <end position="92"/>
    </location>
</feature>
<comment type="caution">
    <text evidence="2">The sequence shown here is derived from an EMBL/GenBank/DDBJ whole genome shotgun (WGS) entry which is preliminary data.</text>
</comment>
<reference evidence="2" key="1">
    <citation type="submission" date="2013-08" db="EMBL/GenBank/DDBJ databases">
        <authorList>
            <person name="Mendez C."/>
            <person name="Richter M."/>
            <person name="Ferrer M."/>
            <person name="Sanchez J."/>
        </authorList>
    </citation>
    <scope>NUCLEOTIDE SEQUENCE</scope>
</reference>
<accession>T1ASL6</accession>
<dbReference type="AlphaFoldDB" id="T1ASL6"/>
<gene>
    <name evidence="2" type="ORF">B1B_08174</name>
</gene>
<dbReference type="InterPro" id="IPR013766">
    <property type="entry name" value="Thioredoxin_domain"/>
</dbReference>
<protein>
    <recommendedName>
        <fullName evidence="1">Thioredoxin domain-containing protein</fullName>
    </recommendedName>
</protein>
<dbReference type="EMBL" id="AUZY01005300">
    <property type="protein sequence ID" value="EQD59528.1"/>
    <property type="molecule type" value="Genomic_DNA"/>
</dbReference>
<sequence>MKFFNKEDFQYFFDTCNKLVVFYGSGGCGHCRNILPLYRELSEKCPNVTFTYVESGKLKIDNLEGIPHFVLYYKQNCISDFKGANSQRLTAEVSNLAYM</sequence>
<proteinExistence type="predicted"/>
<dbReference type="InterPro" id="IPR036249">
    <property type="entry name" value="Thioredoxin-like_sf"/>
</dbReference>
<name>T1ASL6_9ZZZZ</name>
<evidence type="ECO:0000313" key="2">
    <source>
        <dbReference type="EMBL" id="EQD59528.1"/>
    </source>
</evidence>
<evidence type="ECO:0000259" key="1">
    <source>
        <dbReference type="Pfam" id="PF00085"/>
    </source>
</evidence>
<dbReference type="SUPFAM" id="SSF52833">
    <property type="entry name" value="Thioredoxin-like"/>
    <property type="match status" value="1"/>
</dbReference>
<dbReference type="CDD" id="cd02947">
    <property type="entry name" value="TRX_family"/>
    <property type="match status" value="1"/>
</dbReference>
<dbReference type="Gene3D" id="3.40.30.10">
    <property type="entry name" value="Glutaredoxin"/>
    <property type="match status" value="1"/>
</dbReference>
<organism evidence="2">
    <name type="scientific">mine drainage metagenome</name>
    <dbReference type="NCBI Taxonomy" id="410659"/>
    <lineage>
        <taxon>unclassified sequences</taxon>
        <taxon>metagenomes</taxon>
        <taxon>ecological metagenomes</taxon>
    </lineage>
</organism>
<dbReference type="Pfam" id="PF00085">
    <property type="entry name" value="Thioredoxin"/>
    <property type="match status" value="1"/>
</dbReference>
<reference evidence="2" key="2">
    <citation type="journal article" date="2014" name="ISME J.">
        <title>Microbial stratification in low pH oxic and suboxic macroscopic growths along an acid mine drainage.</title>
        <authorList>
            <person name="Mendez-Garcia C."/>
            <person name="Mesa V."/>
            <person name="Sprenger R.R."/>
            <person name="Richter M."/>
            <person name="Diez M.S."/>
            <person name="Solano J."/>
            <person name="Bargiela R."/>
            <person name="Golyshina O.V."/>
            <person name="Manteca A."/>
            <person name="Ramos J.L."/>
            <person name="Gallego J.R."/>
            <person name="Llorente I."/>
            <person name="Martins Dos Santos V.A."/>
            <person name="Jensen O.N."/>
            <person name="Pelaez A.I."/>
            <person name="Sanchez J."/>
            <person name="Ferrer M."/>
        </authorList>
    </citation>
    <scope>NUCLEOTIDE SEQUENCE</scope>
</reference>